<dbReference type="InterPro" id="IPR016181">
    <property type="entry name" value="Acyl_CoA_acyltransferase"/>
</dbReference>
<organism evidence="2 3">
    <name type="scientific">Candidatus Lachnoclostridium stercorigallinarum</name>
    <dbReference type="NCBI Taxonomy" id="2838634"/>
    <lineage>
        <taxon>Bacteria</taxon>
        <taxon>Bacillati</taxon>
        <taxon>Bacillota</taxon>
        <taxon>Clostridia</taxon>
        <taxon>Lachnospirales</taxon>
        <taxon>Lachnospiraceae</taxon>
    </lineage>
</organism>
<name>A0A9D2K5I3_9FIRM</name>
<dbReference type="PANTHER" id="PTHR43792">
    <property type="entry name" value="GNAT FAMILY, PUTATIVE (AFU_ORTHOLOGUE AFUA_3G00765)-RELATED-RELATED"/>
    <property type="match status" value="1"/>
</dbReference>
<comment type="caution">
    <text evidence="2">The sequence shown here is derived from an EMBL/GenBank/DDBJ whole genome shotgun (WGS) entry which is preliminary data.</text>
</comment>
<dbReference type="PROSITE" id="PS51186">
    <property type="entry name" value="GNAT"/>
    <property type="match status" value="1"/>
</dbReference>
<accession>A0A9D2K5I3</accession>
<dbReference type="EMBL" id="DXBC01000043">
    <property type="protein sequence ID" value="HIZ78697.1"/>
    <property type="molecule type" value="Genomic_DNA"/>
</dbReference>
<dbReference type="GO" id="GO:0016747">
    <property type="term" value="F:acyltransferase activity, transferring groups other than amino-acyl groups"/>
    <property type="evidence" value="ECO:0007669"/>
    <property type="project" value="InterPro"/>
</dbReference>
<sequence length="184" mass="21784">METERLVIRPFKEGDEDAVWEIFGDRELNRFLPMFPLESRAEAKDYLGEVLMGNRGRHYAVCRKEDNRPVGYVTVGGDDSHDLGYGLLERFRGQGLITEACRRVVEELKKEGIPYLTATHDVDNPKSGEVMKRLGMTYCYSYREQWQPKNIPVVFRMYQMNLDGNRDRVYRKYWEKYPHFVEEI</sequence>
<dbReference type="Pfam" id="PF13302">
    <property type="entry name" value="Acetyltransf_3"/>
    <property type="match status" value="1"/>
</dbReference>
<dbReference type="CDD" id="cd04301">
    <property type="entry name" value="NAT_SF"/>
    <property type="match status" value="1"/>
</dbReference>
<gene>
    <name evidence="2" type="ORF">IAA17_02775</name>
</gene>
<feature type="domain" description="N-acetyltransferase" evidence="1">
    <location>
        <begin position="6"/>
        <end position="165"/>
    </location>
</feature>
<evidence type="ECO:0000313" key="2">
    <source>
        <dbReference type="EMBL" id="HIZ78697.1"/>
    </source>
</evidence>
<evidence type="ECO:0000313" key="3">
    <source>
        <dbReference type="Proteomes" id="UP000824101"/>
    </source>
</evidence>
<evidence type="ECO:0000259" key="1">
    <source>
        <dbReference type="PROSITE" id="PS51186"/>
    </source>
</evidence>
<reference evidence="2" key="1">
    <citation type="journal article" date="2021" name="PeerJ">
        <title>Extensive microbial diversity within the chicken gut microbiome revealed by metagenomics and culture.</title>
        <authorList>
            <person name="Gilroy R."/>
            <person name="Ravi A."/>
            <person name="Getino M."/>
            <person name="Pursley I."/>
            <person name="Horton D.L."/>
            <person name="Alikhan N.F."/>
            <person name="Baker D."/>
            <person name="Gharbi K."/>
            <person name="Hall N."/>
            <person name="Watson M."/>
            <person name="Adriaenssens E.M."/>
            <person name="Foster-Nyarko E."/>
            <person name="Jarju S."/>
            <person name="Secka A."/>
            <person name="Antonio M."/>
            <person name="Oren A."/>
            <person name="Chaudhuri R.R."/>
            <person name="La Ragione R."/>
            <person name="Hildebrand F."/>
            <person name="Pallen M.J."/>
        </authorList>
    </citation>
    <scope>NUCLEOTIDE SEQUENCE</scope>
    <source>
        <strain evidence="2">ChiBcec1-1093</strain>
    </source>
</reference>
<reference evidence="2" key="2">
    <citation type="submission" date="2021-04" db="EMBL/GenBank/DDBJ databases">
        <authorList>
            <person name="Gilroy R."/>
        </authorList>
    </citation>
    <scope>NUCLEOTIDE SEQUENCE</scope>
    <source>
        <strain evidence="2">ChiBcec1-1093</strain>
    </source>
</reference>
<dbReference type="Gene3D" id="3.40.630.30">
    <property type="match status" value="1"/>
</dbReference>
<dbReference type="PANTHER" id="PTHR43792:SF1">
    <property type="entry name" value="N-ACETYLTRANSFERASE DOMAIN-CONTAINING PROTEIN"/>
    <property type="match status" value="1"/>
</dbReference>
<dbReference type="SUPFAM" id="SSF55729">
    <property type="entry name" value="Acyl-CoA N-acyltransferases (Nat)"/>
    <property type="match status" value="1"/>
</dbReference>
<proteinExistence type="predicted"/>
<dbReference type="AlphaFoldDB" id="A0A9D2K5I3"/>
<dbReference type="Proteomes" id="UP000824101">
    <property type="component" value="Unassembled WGS sequence"/>
</dbReference>
<dbReference type="InterPro" id="IPR000182">
    <property type="entry name" value="GNAT_dom"/>
</dbReference>
<dbReference type="InterPro" id="IPR051531">
    <property type="entry name" value="N-acetyltransferase"/>
</dbReference>
<protein>
    <submittedName>
        <fullName evidence="2">GNAT family N-acetyltransferase</fullName>
    </submittedName>
</protein>